<reference evidence="2" key="2">
    <citation type="submission" date="2021-04" db="EMBL/GenBank/DDBJ databases">
        <authorList>
            <person name="Gilroy R."/>
        </authorList>
    </citation>
    <scope>NUCLEOTIDE SEQUENCE</scope>
    <source>
        <strain evidence="2">CHK173-259</strain>
    </source>
</reference>
<dbReference type="Proteomes" id="UP000886822">
    <property type="component" value="Unassembled WGS sequence"/>
</dbReference>
<evidence type="ECO:0000313" key="3">
    <source>
        <dbReference type="Proteomes" id="UP000886822"/>
    </source>
</evidence>
<dbReference type="Pfam" id="PF11683">
    <property type="entry name" value="DUF3278"/>
    <property type="match status" value="1"/>
</dbReference>
<feature type="transmembrane region" description="Helical" evidence="1">
    <location>
        <begin position="106"/>
        <end position="124"/>
    </location>
</feature>
<feature type="transmembrane region" description="Helical" evidence="1">
    <location>
        <begin position="58"/>
        <end position="77"/>
    </location>
</feature>
<feature type="transmembrane region" description="Helical" evidence="1">
    <location>
        <begin position="32"/>
        <end position="52"/>
    </location>
</feature>
<keyword evidence="1" id="KW-0812">Transmembrane</keyword>
<sequence>MDNLVRWLYGINGVMDEYREQTVNRLGMRTGALVLAYLLLSVLMAMTLLWVGLPASGILYGVIASNTLVVTLALGHLRNRANRLEMTTLEVTSATYPATLRRVRHASLFEGTWVGLLTLVGNGTSVTQQLVTLPDLAVSLAIGAIVWYAVYFGRRARVEEALARTKREMREESLNE</sequence>
<evidence type="ECO:0000313" key="2">
    <source>
        <dbReference type="EMBL" id="HIW71313.1"/>
    </source>
</evidence>
<dbReference type="EMBL" id="DXGJ01000016">
    <property type="protein sequence ID" value="HIW71313.1"/>
    <property type="molecule type" value="Genomic_DNA"/>
</dbReference>
<dbReference type="AlphaFoldDB" id="A0A9D1QQT7"/>
<organism evidence="2 3">
    <name type="scientific">Candidatus Levilactobacillus faecigallinarum</name>
    <dbReference type="NCBI Taxonomy" id="2838638"/>
    <lineage>
        <taxon>Bacteria</taxon>
        <taxon>Bacillati</taxon>
        <taxon>Bacillota</taxon>
        <taxon>Bacilli</taxon>
        <taxon>Lactobacillales</taxon>
        <taxon>Lactobacillaceae</taxon>
        <taxon>Levilactobacillus</taxon>
    </lineage>
</organism>
<feature type="transmembrane region" description="Helical" evidence="1">
    <location>
        <begin position="136"/>
        <end position="154"/>
    </location>
</feature>
<protein>
    <submittedName>
        <fullName evidence="2">DUF3278 domain-containing protein</fullName>
    </submittedName>
</protein>
<dbReference type="InterPro" id="IPR021697">
    <property type="entry name" value="DUF3278"/>
</dbReference>
<reference evidence="2" key="1">
    <citation type="journal article" date="2021" name="PeerJ">
        <title>Extensive microbial diversity within the chicken gut microbiome revealed by metagenomics and culture.</title>
        <authorList>
            <person name="Gilroy R."/>
            <person name="Ravi A."/>
            <person name="Getino M."/>
            <person name="Pursley I."/>
            <person name="Horton D.L."/>
            <person name="Alikhan N.F."/>
            <person name="Baker D."/>
            <person name="Gharbi K."/>
            <person name="Hall N."/>
            <person name="Watson M."/>
            <person name="Adriaenssens E.M."/>
            <person name="Foster-Nyarko E."/>
            <person name="Jarju S."/>
            <person name="Secka A."/>
            <person name="Antonio M."/>
            <person name="Oren A."/>
            <person name="Chaudhuri R.R."/>
            <person name="La Ragione R."/>
            <person name="Hildebrand F."/>
            <person name="Pallen M.J."/>
        </authorList>
    </citation>
    <scope>NUCLEOTIDE SEQUENCE</scope>
    <source>
        <strain evidence="2">CHK173-259</strain>
    </source>
</reference>
<accession>A0A9D1QQT7</accession>
<gene>
    <name evidence="2" type="ORF">H9875_01670</name>
</gene>
<keyword evidence="1" id="KW-1133">Transmembrane helix</keyword>
<name>A0A9D1QQT7_9LACO</name>
<comment type="caution">
    <text evidence="2">The sequence shown here is derived from an EMBL/GenBank/DDBJ whole genome shotgun (WGS) entry which is preliminary data.</text>
</comment>
<proteinExistence type="predicted"/>
<evidence type="ECO:0000256" key="1">
    <source>
        <dbReference type="SAM" id="Phobius"/>
    </source>
</evidence>
<keyword evidence="1" id="KW-0472">Membrane</keyword>